<evidence type="ECO:0000313" key="3">
    <source>
        <dbReference type="Proteomes" id="UP001295684"/>
    </source>
</evidence>
<dbReference type="Proteomes" id="UP001295684">
    <property type="component" value="Unassembled WGS sequence"/>
</dbReference>
<gene>
    <name evidence="2" type="ORF">ECRASSUSDP1_LOCUS596</name>
</gene>
<reference evidence="2" key="1">
    <citation type="submission" date="2023-07" db="EMBL/GenBank/DDBJ databases">
        <authorList>
            <consortium name="AG Swart"/>
            <person name="Singh M."/>
            <person name="Singh A."/>
            <person name="Seah K."/>
            <person name="Emmerich C."/>
        </authorList>
    </citation>
    <scope>NUCLEOTIDE SEQUENCE</scope>
    <source>
        <strain evidence="2">DP1</strain>
    </source>
</reference>
<dbReference type="EMBL" id="CAMPGE010000560">
    <property type="protein sequence ID" value="CAI2359308.1"/>
    <property type="molecule type" value="Genomic_DNA"/>
</dbReference>
<proteinExistence type="predicted"/>
<accession>A0AAD1X165</accession>
<feature type="region of interest" description="Disordered" evidence="1">
    <location>
        <begin position="236"/>
        <end position="266"/>
    </location>
</feature>
<comment type="caution">
    <text evidence="2">The sequence shown here is derived from an EMBL/GenBank/DDBJ whole genome shotgun (WGS) entry which is preliminary data.</text>
</comment>
<sequence length="630" mass="73088">MRKTPTIQKRVDKVARSIAKSCYPGFLNFDLKTHQRCSVYACSHKRKKKAGSTYTPKPQLSGSFRIPKQSVDLLPKKKIDINKANFLTLKSTDRMQYNPSLNTTINIQENVMIQKLMDKYNRKFKKIDQSDETQNSCITSPSRPLKKRKTNMEISIEKMACKERGEILEEEHRLESEKIKQNIIEQNNNINKALPRFKPIKSGIQKKNKAITNKRGSLSEEADDIIAPRLTHSPEFRRSDRFRSPKKHERKGMTPTVSEIRSKTHPKIAAKFNQQENNENAYYNQTLQSIENRESTNGIKVPHLTKLQMGNLKISKGDTTHSFFNMNSKTSYISEESMSNSQDSHSKVKIKRSKKSVVSPRFKNLSERRPEKNVTFYEDMLKQKKSKGYTSRSDLGKKKLKLTERAQQNLVESRKNNLFELFKKNKKIGSLFHTIIDGKSQPPSTSASEYAPKIDICKLRPEKISNNLDAITLDESLLSAESLRFLKMGRRKSISMTNSILKTKNLPKKITKKDLNQRNIDKKNISYDSDMSLYQEYLHLLLIKTSDKYIRDRYQSYINKINMGKQKKQSFFQRMEKDIIVREENKKEIADNMTVSSKSILSKGIQRSATKRKTMFFRNTTKIIEDSDSC</sequence>
<feature type="region of interest" description="Disordered" evidence="1">
    <location>
        <begin position="335"/>
        <end position="362"/>
    </location>
</feature>
<evidence type="ECO:0000256" key="1">
    <source>
        <dbReference type="SAM" id="MobiDB-lite"/>
    </source>
</evidence>
<dbReference type="AlphaFoldDB" id="A0AAD1X165"/>
<organism evidence="2 3">
    <name type="scientific">Euplotes crassus</name>
    <dbReference type="NCBI Taxonomy" id="5936"/>
    <lineage>
        <taxon>Eukaryota</taxon>
        <taxon>Sar</taxon>
        <taxon>Alveolata</taxon>
        <taxon>Ciliophora</taxon>
        <taxon>Intramacronucleata</taxon>
        <taxon>Spirotrichea</taxon>
        <taxon>Hypotrichia</taxon>
        <taxon>Euplotida</taxon>
        <taxon>Euplotidae</taxon>
        <taxon>Moneuplotes</taxon>
    </lineage>
</organism>
<name>A0AAD1X165_EUPCR</name>
<protein>
    <submittedName>
        <fullName evidence="2">Uncharacterized protein</fullName>
    </submittedName>
</protein>
<evidence type="ECO:0000313" key="2">
    <source>
        <dbReference type="EMBL" id="CAI2359308.1"/>
    </source>
</evidence>
<keyword evidence="3" id="KW-1185">Reference proteome</keyword>